<dbReference type="InterPro" id="IPR024088">
    <property type="entry name" value="Tyr-tRNA-ligase_bac-type"/>
</dbReference>
<evidence type="ECO:0000313" key="14">
    <source>
        <dbReference type="EMBL" id="CUB06481.1"/>
    </source>
</evidence>
<dbReference type="InterPro" id="IPR036986">
    <property type="entry name" value="S4_RNA-bd_sf"/>
</dbReference>
<dbReference type="GO" id="GO:0005829">
    <property type="term" value="C:cytosol"/>
    <property type="evidence" value="ECO:0007669"/>
    <property type="project" value="TreeGrafter"/>
</dbReference>
<evidence type="ECO:0000256" key="4">
    <source>
        <dbReference type="ARBA" id="ARBA00022741"/>
    </source>
</evidence>
<feature type="binding site" evidence="11">
    <location>
        <position position="234"/>
    </location>
    <ligand>
        <name>ATP</name>
        <dbReference type="ChEBI" id="CHEBI:30616"/>
    </ligand>
</feature>
<dbReference type="EC" id="6.1.1.1" evidence="11"/>
<dbReference type="GO" id="GO:0003723">
    <property type="term" value="F:RNA binding"/>
    <property type="evidence" value="ECO:0007669"/>
    <property type="project" value="UniProtKB-KW"/>
</dbReference>
<name>A0A0K6ITN7_9PROT</name>
<evidence type="ECO:0000256" key="1">
    <source>
        <dbReference type="ARBA" id="ARBA00004496"/>
    </source>
</evidence>
<proteinExistence type="inferred from homology"/>
<evidence type="ECO:0000256" key="3">
    <source>
        <dbReference type="ARBA" id="ARBA00022598"/>
    </source>
</evidence>
<dbReference type="Pfam" id="PF00579">
    <property type="entry name" value="tRNA-synt_1b"/>
    <property type="match status" value="1"/>
</dbReference>
<feature type="binding site" evidence="11">
    <location>
        <position position="34"/>
    </location>
    <ligand>
        <name>L-tyrosine</name>
        <dbReference type="ChEBI" id="CHEBI:58315"/>
    </ligand>
</feature>
<evidence type="ECO:0000256" key="8">
    <source>
        <dbReference type="ARBA" id="ARBA00023146"/>
    </source>
</evidence>
<comment type="subunit">
    <text evidence="11">Homodimer.</text>
</comment>
<dbReference type="Pfam" id="PF22421">
    <property type="entry name" value="SYY_C-terminal"/>
    <property type="match status" value="1"/>
</dbReference>
<organism evidence="14 15">
    <name type="scientific">Tepidiphilus thermophilus</name>
    <dbReference type="NCBI Taxonomy" id="876478"/>
    <lineage>
        <taxon>Bacteria</taxon>
        <taxon>Pseudomonadati</taxon>
        <taxon>Pseudomonadota</taxon>
        <taxon>Hydrogenophilia</taxon>
        <taxon>Hydrogenophilales</taxon>
        <taxon>Hydrogenophilaceae</taxon>
        <taxon>Tepidiphilus</taxon>
    </lineage>
</organism>
<dbReference type="GO" id="GO:0004831">
    <property type="term" value="F:tyrosine-tRNA ligase activity"/>
    <property type="evidence" value="ECO:0007669"/>
    <property type="project" value="UniProtKB-UniRule"/>
</dbReference>
<keyword evidence="6 12" id="KW-0694">RNA-binding</keyword>
<evidence type="ECO:0000256" key="2">
    <source>
        <dbReference type="ARBA" id="ARBA00022490"/>
    </source>
</evidence>
<dbReference type="InterPro" id="IPR024107">
    <property type="entry name" value="Tyr-tRNA-ligase_bac_1"/>
</dbReference>
<keyword evidence="7 11" id="KW-0648">Protein biosynthesis</keyword>
<reference evidence="15" key="1">
    <citation type="submission" date="2015-08" db="EMBL/GenBank/DDBJ databases">
        <authorList>
            <person name="Babu N.S."/>
            <person name="Beckwith C.J."/>
            <person name="Beseler K.G."/>
            <person name="Brison A."/>
            <person name="Carone J.V."/>
            <person name="Caskin T.P."/>
            <person name="Diamond M."/>
            <person name="Durham M.E."/>
            <person name="Foxe J.M."/>
            <person name="Go M."/>
            <person name="Henderson B.A."/>
            <person name="Jones I.B."/>
            <person name="McGettigan J.A."/>
            <person name="Micheletti S.J."/>
            <person name="Nasrallah M.E."/>
            <person name="Ortiz D."/>
            <person name="Piller C.R."/>
            <person name="Privatt S.R."/>
            <person name="Schneider S.L."/>
            <person name="Sharp S."/>
            <person name="Smith T.C."/>
            <person name="Stanton J.D."/>
            <person name="Ullery H.E."/>
            <person name="Wilson R.J."/>
            <person name="Serrano M.G."/>
            <person name="Buck G."/>
            <person name="Lee V."/>
            <person name="Wang Y."/>
            <person name="Carvalho R."/>
            <person name="Voegtly L."/>
            <person name="Shi R."/>
            <person name="Duckworth R."/>
            <person name="Johnson A."/>
            <person name="Loviza R."/>
            <person name="Walstead R."/>
            <person name="Shah Z."/>
            <person name="Kiflezghi M."/>
            <person name="Wade K."/>
            <person name="Ball S.L."/>
            <person name="Bradley K.W."/>
            <person name="Asai D.J."/>
            <person name="Bowman C.A."/>
            <person name="Russell D.A."/>
            <person name="Pope W.H."/>
            <person name="Jacobs-Sera D."/>
            <person name="Hendrix R.W."/>
            <person name="Hatfull G.F."/>
        </authorList>
    </citation>
    <scope>NUCLEOTIDE SEQUENCE [LARGE SCALE GENOMIC DNA]</scope>
    <source>
        <strain evidence="15">JCM 19170</strain>
    </source>
</reference>
<feature type="binding site" evidence="11">
    <location>
        <position position="171"/>
    </location>
    <ligand>
        <name>L-tyrosine</name>
        <dbReference type="ChEBI" id="CHEBI:58315"/>
    </ligand>
</feature>
<dbReference type="CDD" id="cd00805">
    <property type="entry name" value="TyrRS_core"/>
    <property type="match status" value="1"/>
</dbReference>
<dbReference type="InterPro" id="IPR014729">
    <property type="entry name" value="Rossmann-like_a/b/a_fold"/>
</dbReference>
<dbReference type="PROSITE" id="PS50889">
    <property type="entry name" value="S4"/>
    <property type="match status" value="1"/>
</dbReference>
<feature type="short sequence motif" description="'KMSKS' region" evidence="11">
    <location>
        <begin position="231"/>
        <end position="235"/>
    </location>
</feature>
<dbReference type="PANTHER" id="PTHR11766">
    <property type="entry name" value="TYROSYL-TRNA SYNTHETASE"/>
    <property type="match status" value="1"/>
</dbReference>
<dbReference type="GO" id="GO:0006437">
    <property type="term" value="P:tyrosyl-tRNA aminoacylation"/>
    <property type="evidence" value="ECO:0007669"/>
    <property type="project" value="UniProtKB-UniRule"/>
</dbReference>
<evidence type="ECO:0000256" key="6">
    <source>
        <dbReference type="ARBA" id="ARBA00022884"/>
    </source>
</evidence>
<dbReference type="Gene3D" id="3.10.290.10">
    <property type="entry name" value="RNA-binding S4 domain"/>
    <property type="match status" value="1"/>
</dbReference>
<dbReference type="SUPFAM" id="SSF52374">
    <property type="entry name" value="Nucleotidylyl transferase"/>
    <property type="match status" value="1"/>
</dbReference>
<dbReference type="EMBL" id="CYHH01000003">
    <property type="protein sequence ID" value="CUB06481.1"/>
    <property type="molecule type" value="Genomic_DNA"/>
</dbReference>
<keyword evidence="2 11" id="KW-0963">Cytoplasm</keyword>
<dbReference type="CDD" id="cd00165">
    <property type="entry name" value="S4"/>
    <property type="match status" value="1"/>
</dbReference>
<dbReference type="PROSITE" id="PS00178">
    <property type="entry name" value="AA_TRNA_LIGASE_I"/>
    <property type="match status" value="1"/>
</dbReference>
<comment type="function">
    <text evidence="11">Catalyzes the attachment of tyrosine to tRNA(Tyr) in a two-step reaction: tyrosine is first activated by ATP to form Tyr-AMP and then transferred to the acceptor end of tRNA(Tyr).</text>
</comment>
<dbReference type="GO" id="GO:0042803">
    <property type="term" value="F:protein homodimerization activity"/>
    <property type="evidence" value="ECO:0007669"/>
    <property type="project" value="UniProtKB-ARBA"/>
</dbReference>
<evidence type="ECO:0000256" key="7">
    <source>
        <dbReference type="ARBA" id="ARBA00022917"/>
    </source>
</evidence>
<sequence length="420" mass="46713">MDVLEDLRARGLIAQTTDFPALQQRLQEGQITLYCGFDPTADSLHLGHLVPVLVLRRFQQAGHRPIALVGGATGMIGDPSFKANERKLNSLDVVAQWSERIQHQLEPFLSFEGGNPAILANNYDWFGRMNVLDFLREVGKHFSVNAMIKKEAVQQRLARDEVGISFTEFAYSLLQAYDFVELYRRHGCLLQIGGSDQWGNITAGIDLVRRLCRTEVYGLTLPLVTKADGTKFGKTESGAVWLDPRKTSPYKFYQFWLNTADADVYKFLRYFTFLSVEAIAAIKEEDRQRERPQAQRLLAEEVTRLVHGPEALRAAERISAALFSGSLEALTEEDYAQLALDGMPSVALSREQSGLVDALVAAGLAKSKSEARTFISSGAVAVNGVKVTALDAVIGDADRRFGRYTVLQRGKKNHCLIVWG</sequence>
<keyword evidence="4 11" id="KW-0547">Nucleotide-binding</keyword>
<keyword evidence="3 11" id="KW-0436">Ligase</keyword>
<dbReference type="GO" id="GO:0005524">
    <property type="term" value="F:ATP binding"/>
    <property type="evidence" value="ECO:0007669"/>
    <property type="project" value="UniProtKB-UniRule"/>
</dbReference>
<dbReference type="InterPro" id="IPR002307">
    <property type="entry name" value="Tyr-tRNA-ligase"/>
</dbReference>
<evidence type="ECO:0000256" key="5">
    <source>
        <dbReference type="ARBA" id="ARBA00022840"/>
    </source>
</evidence>
<dbReference type="HAMAP" id="MF_02006">
    <property type="entry name" value="Tyr_tRNA_synth_type1"/>
    <property type="match status" value="1"/>
</dbReference>
<dbReference type="SUPFAM" id="SSF55174">
    <property type="entry name" value="Alpha-L RNA-binding motif"/>
    <property type="match status" value="1"/>
</dbReference>
<dbReference type="InterPro" id="IPR001412">
    <property type="entry name" value="aa-tRNA-synth_I_CS"/>
</dbReference>
<comment type="subcellular location">
    <subcellularLocation>
        <location evidence="1 11">Cytoplasm</location>
    </subcellularLocation>
</comment>
<evidence type="ECO:0000256" key="9">
    <source>
        <dbReference type="ARBA" id="ARBA00048248"/>
    </source>
</evidence>
<dbReference type="AlphaFoldDB" id="A0A0K6ITN7"/>
<evidence type="ECO:0000259" key="13">
    <source>
        <dbReference type="Pfam" id="PF22421"/>
    </source>
</evidence>
<dbReference type="InterPro" id="IPR054608">
    <property type="entry name" value="SYY-like_C"/>
</dbReference>
<feature type="domain" description="Tyrosine--tRNA ligase SYY-like C-terminal" evidence="13">
    <location>
        <begin position="336"/>
        <end position="417"/>
    </location>
</feature>
<evidence type="ECO:0000313" key="15">
    <source>
        <dbReference type="Proteomes" id="UP000182108"/>
    </source>
</evidence>
<keyword evidence="5 11" id="KW-0067">ATP-binding</keyword>
<dbReference type="NCBIfam" id="TIGR00234">
    <property type="entry name" value="tyrS"/>
    <property type="match status" value="1"/>
</dbReference>
<accession>A0A0K6ITN7</accession>
<dbReference type="PRINTS" id="PR01040">
    <property type="entry name" value="TRNASYNTHTYR"/>
</dbReference>
<dbReference type="InterPro" id="IPR002305">
    <property type="entry name" value="aa-tRNA-synth_Ic"/>
</dbReference>
<comment type="similarity">
    <text evidence="10 11">Belongs to the class-I aminoacyl-tRNA synthetase family. TyrS type 1 subfamily.</text>
</comment>
<dbReference type="Proteomes" id="UP000182108">
    <property type="component" value="Unassembled WGS sequence"/>
</dbReference>
<keyword evidence="15" id="KW-1185">Reference proteome</keyword>
<evidence type="ECO:0000256" key="10">
    <source>
        <dbReference type="ARBA" id="ARBA00060965"/>
    </source>
</evidence>
<keyword evidence="8 11" id="KW-0030">Aminoacyl-tRNA synthetase</keyword>
<dbReference type="Gene3D" id="3.40.50.620">
    <property type="entry name" value="HUPs"/>
    <property type="match status" value="1"/>
</dbReference>
<dbReference type="FunFam" id="3.40.50.620:FF:000008">
    <property type="entry name" value="Tyrosine--tRNA ligase"/>
    <property type="match status" value="1"/>
</dbReference>
<dbReference type="FunFam" id="1.10.240.10:FF:000001">
    <property type="entry name" value="Tyrosine--tRNA ligase"/>
    <property type="match status" value="1"/>
</dbReference>
<dbReference type="OrthoDB" id="9804243at2"/>
<gene>
    <name evidence="11" type="primary">tyrS</name>
    <name evidence="14" type="ORF">Ga0061068_103166</name>
</gene>
<evidence type="ECO:0000256" key="11">
    <source>
        <dbReference type="HAMAP-Rule" id="MF_02006"/>
    </source>
</evidence>
<dbReference type="PANTHER" id="PTHR11766:SF0">
    <property type="entry name" value="TYROSINE--TRNA LIGASE, MITOCHONDRIAL"/>
    <property type="match status" value="1"/>
</dbReference>
<feature type="short sequence motif" description="'HIGH' region" evidence="11">
    <location>
        <begin position="39"/>
        <end position="48"/>
    </location>
</feature>
<protein>
    <recommendedName>
        <fullName evidence="11">Tyrosine--tRNA ligase</fullName>
        <ecNumber evidence="11">6.1.1.1</ecNumber>
    </recommendedName>
    <alternativeName>
        <fullName evidence="11">Tyrosyl-tRNA synthetase</fullName>
        <shortName evidence="11">TyrRS</shortName>
    </alternativeName>
</protein>
<dbReference type="RefSeq" id="WP_055423127.1">
    <property type="nucleotide sequence ID" value="NZ_CYHH01000003.1"/>
</dbReference>
<feature type="binding site" evidence="11">
    <location>
        <position position="175"/>
    </location>
    <ligand>
        <name>L-tyrosine</name>
        <dbReference type="ChEBI" id="CHEBI:58315"/>
    </ligand>
</feature>
<comment type="catalytic activity">
    <reaction evidence="9 11">
        <text>tRNA(Tyr) + L-tyrosine + ATP = L-tyrosyl-tRNA(Tyr) + AMP + diphosphate + H(+)</text>
        <dbReference type="Rhea" id="RHEA:10220"/>
        <dbReference type="Rhea" id="RHEA-COMP:9706"/>
        <dbReference type="Rhea" id="RHEA-COMP:9707"/>
        <dbReference type="ChEBI" id="CHEBI:15378"/>
        <dbReference type="ChEBI" id="CHEBI:30616"/>
        <dbReference type="ChEBI" id="CHEBI:33019"/>
        <dbReference type="ChEBI" id="CHEBI:58315"/>
        <dbReference type="ChEBI" id="CHEBI:78442"/>
        <dbReference type="ChEBI" id="CHEBI:78536"/>
        <dbReference type="ChEBI" id="CHEBI:456215"/>
        <dbReference type="EC" id="6.1.1.1"/>
    </reaction>
</comment>
<evidence type="ECO:0000256" key="12">
    <source>
        <dbReference type="PROSITE-ProRule" id="PRU00182"/>
    </source>
</evidence>
<dbReference type="Gene3D" id="1.10.240.10">
    <property type="entry name" value="Tyrosyl-Transfer RNA Synthetase"/>
    <property type="match status" value="1"/>
</dbReference>